<dbReference type="PATRIC" id="fig|1309411.5.peg.344"/>
<organism evidence="2 3">
    <name type="scientific">Deinococcus soli</name>
    <name type="common">ex Cha et al. 2016</name>
    <dbReference type="NCBI Taxonomy" id="1309411"/>
    <lineage>
        <taxon>Bacteria</taxon>
        <taxon>Thermotogati</taxon>
        <taxon>Deinococcota</taxon>
        <taxon>Deinococci</taxon>
        <taxon>Deinococcales</taxon>
        <taxon>Deinococcaceae</taxon>
        <taxon>Deinococcus</taxon>
    </lineage>
</organism>
<evidence type="ECO:0000313" key="3">
    <source>
        <dbReference type="Proteomes" id="UP000034024"/>
    </source>
</evidence>
<dbReference type="Proteomes" id="UP000034024">
    <property type="component" value="Chromosome"/>
</dbReference>
<accession>A0A0F7JMR7</accession>
<gene>
    <name evidence="2" type="ORF">SY84_01655</name>
</gene>
<evidence type="ECO:0000256" key="1">
    <source>
        <dbReference type="SAM" id="MobiDB-lite"/>
    </source>
</evidence>
<name>A0A0F7JMR7_9DEIO</name>
<protein>
    <submittedName>
        <fullName evidence="2">Uncharacterized protein</fullName>
    </submittedName>
</protein>
<dbReference type="AlphaFoldDB" id="A0A0F7JMR7"/>
<proteinExistence type="predicted"/>
<evidence type="ECO:0000313" key="2">
    <source>
        <dbReference type="EMBL" id="AKH15965.1"/>
    </source>
</evidence>
<reference evidence="2 3" key="1">
    <citation type="submission" date="2015-01" db="EMBL/GenBank/DDBJ databases">
        <title>Deinococcus soli/N5/whole genome sequencing.</title>
        <authorList>
            <person name="Kim M.K."/>
            <person name="Srinivasan S."/>
            <person name="Lee J.-J."/>
        </authorList>
    </citation>
    <scope>NUCLEOTIDE SEQUENCE [LARGE SCALE GENOMIC DNA]</scope>
    <source>
        <strain evidence="2 3">N5</strain>
    </source>
</reference>
<feature type="region of interest" description="Disordered" evidence="1">
    <location>
        <begin position="1"/>
        <end position="54"/>
    </location>
</feature>
<dbReference type="KEGG" id="dch:SY84_01655"/>
<dbReference type="EMBL" id="CP011389">
    <property type="protein sequence ID" value="AKH15965.1"/>
    <property type="molecule type" value="Genomic_DNA"/>
</dbReference>
<sequence length="263" mass="29169">MHRWDNPVTDAPKRQPGKQGTTKAERAKLPLCGAKHNKRPGTCKRPAGWGTDHPGEGRCKLHGGGAQKPSPAYLEVNASPRLRELIDGYSTDADLLNLSKDLARMRAIVHDYIERHDQITGAIIAWHASHTTGYLEAVKLWREQMALYLEAVRQGHSEPEMDPPAPPIPEHFESKPRQLPDLATAVSLIDKIGGMVERIQKREGERSISLAEVDRVLNELGLKTVLALREVIADDADLSTFTPADLRAELAGALERHARSVRY</sequence>
<keyword evidence="3" id="KW-1185">Reference proteome</keyword>